<accession>A0A4R0XK42</accession>
<dbReference type="Pfam" id="PF14281">
    <property type="entry name" value="PDDEXK_4"/>
    <property type="match status" value="1"/>
</dbReference>
<protein>
    <recommendedName>
        <fullName evidence="3">PD-(D/E)XK nuclease superfamily protein</fullName>
    </recommendedName>
</protein>
<gene>
    <name evidence="1" type="ORF">BZM27_06255</name>
</gene>
<comment type="caution">
    <text evidence="1">The sequence shown here is derived from an EMBL/GenBank/DDBJ whole genome shotgun (WGS) entry which is preliminary data.</text>
</comment>
<dbReference type="InterPro" id="IPR029470">
    <property type="entry name" value="PDDEXK_4"/>
</dbReference>
<dbReference type="AlphaFoldDB" id="A0A4R0XK42"/>
<dbReference type="Proteomes" id="UP000294200">
    <property type="component" value="Unassembled WGS sequence"/>
</dbReference>
<evidence type="ECO:0008006" key="3">
    <source>
        <dbReference type="Google" id="ProtNLM"/>
    </source>
</evidence>
<organism evidence="1 2">
    <name type="scientific">Paraburkholderia steynii</name>
    <dbReference type="NCBI Taxonomy" id="1245441"/>
    <lineage>
        <taxon>Bacteria</taxon>
        <taxon>Pseudomonadati</taxon>
        <taxon>Pseudomonadota</taxon>
        <taxon>Betaproteobacteria</taxon>
        <taxon>Burkholderiales</taxon>
        <taxon>Burkholderiaceae</taxon>
        <taxon>Paraburkholderia</taxon>
    </lineage>
</organism>
<evidence type="ECO:0000313" key="1">
    <source>
        <dbReference type="EMBL" id="TCG09245.1"/>
    </source>
</evidence>
<evidence type="ECO:0000313" key="2">
    <source>
        <dbReference type="Proteomes" id="UP000294200"/>
    </source>
</evidence>
<reference evidence="1 2" key="1">
    <citation type="submission" date="2017-02" db="EMBL/GenBank/DDBJ databases">
        <title>Paraburkholderia sophoroidis sp. nov. and Paraburkholderia steynii sp. nov. rhizobial symbionts of the fynbos legume Hypocalyptus sophoroides.</title>
        <authorList>
            <person name="Steenkamp E.T."/>
            <person name="Beukes C.W."/>
            <person name="Van Zyl E."/>
            <person name="Avontuur J."/>
            <person name="Chan W.Y."/>
            <person name="Hassen A."/>
            <person name="Palmer M."/>
            <person name="Mthombeni L."/>
            <person name="Phalane F."/>
            <person name="Sereme K."/>
            <person name="Venter S.N."/>
        </authorList>
    </citation>
    <scope>NUCLEOTIDE SEQUENCE [LARGE SCALE GENOMIC DNA]</scope>
    <source>
        <strain evidence="1 2">HC1.1ba</strain>
    </source>
</reference>
<dbReference type="EMBL" id="MWML01000014">
    <property type="protein sequence ID" value="TCG09245.1"/>
    <property type="molecule type" value="Genomic_DNA"/>
</dbReference>
<name>A0A4R0XK42_9BURK</name>
<keyword evidence="2" id="KW-1185">Reference proteome</keyword>
<sequence length="492" mass="57352">MNRNHDAIQNTDLKLKESLGHLVKTHEFAKLEDELKVFNPFRVLQVERYELRHTTTLAWLLDPHETHGMGNVFLKKFITLVIDQTESSIDSVLSEIDEGNVEIHRELIFSRHGPYESTFEDDDQSSTGDRLDILIEGKDWGIALEAKIDSKEGEKQLSRYESWLDRIFGRKTLKLYLTVDLAECESEGWLNIQWGSHVENALADALKELGEPFFNPRVWEFLKDYRELISGLSNSTTRRGEGLAGRIRAFADQRDVASVLHALRERIKEKKVVRKWDEDGWPSIYWEHKFLLDMCTKYVRPLNASFTWNAIREILADQSDAWEFITPSRSNGARLQFVPKEWRNIDNVMTTSTRWNICYHAEFRDHTVKDIEVKLHLPEERDRDAQVRILKMCQHVLEARPDLETLGELGNFQRRAADFIDEKIKKMKLYTVQVPWKQGNDGTYTLDDASPEYKKLLRFKEVANAHKELLVAAQQLPGTVDHQHKLYFSGSI</sequence>
<proteinExistence type="predicted"/>